<dbReference type="InterPro" id="IPR019035">
    <property type="entry name" value="Mediator_Med12"/>
</dbReference>
<dbReference type="OrthoDB" id="20828at2759"/>
<evidence type="ECO:0000313" key="10">
    <source>
        <dbReference type="Proteomes" id="UP000036987"/>
    </source>
</evidence>
<proteinExistence type="inferred from homology"/>
<keyword evidence="3" id="KW-0805">Transcription regulation</keyword>
<keyword evidence="7" id="KW-0472">Membrane</keyword>
<dbReference type="GO" id="GO:0003712">
    <property type="term" value="F:transcription coregulator activity"/>
    <property type="evidence" value="ECO:0007669"/>
    <property type="project" value="InterPro"/>
</dbReference>
<dbReference type="GO" id="GO:0006357">
    <property type="term" value="P:regulation of transcription by RNA polymerase II"/>
    <property type="evidence" value="ECO:0007669"/>
    <property type="project" value="InterPro"/>
</dbReference>
<sequence length="2236" mass="250193">MQRYSSSNRGGGFSNNAVGGTTSLRDRVDPSLSSNFSVNSRKLSQLLPYKLKCEKESLSFRLGPPDFYPQAPNCPEETLTREYLLSGYKETVEGIEESQEITLTHIRHHSKPVILKCKEAIKKHLRTINESRAQKRKAGQVYGVPLSGKLLLKPGIFPEQKQVGEDARKKWIEGLSQRHKHLRLLADNVPHGYRKKGLLEVIIRHNVPILRATWFIKVTYLNQIRPTTGGISSGTLDKSQFVRTESWTKDLIEYMQHLLDKFLTKDGISPQRGSRDQTSQILAPCSSHRRNDLLPSVTNAGDPSLQVKWDYVMRLLIWNCSEGLLFPSLILEWVLSQLQAKDSVDVLEFLLPIIVDLAESVSLSQIYIRLFADIAVRFLQNLCQGGMDTVANAKKPHLASPLVELLRYLLLSTPDAFVGLDCFPLPFSVAPDITCGKNAIPMIPGIADNVKHESRDSLCSYLSFGHIASSLSRRASNLAKIANVNLQGHGMTKIINALDKALIHGDTREAYTCLFDQLSDAAIDESWIAEVNPCLRSSLKWIGAVKFSVVYAVFSLCEWATCDFRDIRNFMPQNVKLTGKKDACQVYVAVLLLKYWMEDTRSSFSSKKNSSSGHSKTPPINNDLSGEANIENIYGSGIFSNSFDEKSSSTYFESPGPLHDIIVCWLDQHESGKGERFKRIQVLIMEFIRHGIFYPQAYVRQLIVSGIMDRTGTSSEFDTQRRHSQILKQLPGAYIFDTLEESKIIDAEFLSEVVNIYSNERNLALHGLCNLHSVHMYTGQHDLLNAFPENLRKVAVHRDHSTSSILENSENFSADFIDIPSKRVKSRLQVNYLKIAICSLFHLPRSCAFIETASNDTKERLKISPVSSDSKLDSAEGRFDIEECKRSKKQRKINEKFSHIHDYSSNQSDDDDTWWVKKGTKSLDLFKTEQSHKSVKSTSRKPKSVRKTQSLAQLQALRIESSQKASTSHACDNKSNCSHHKSTDDGEVLKLVGGVAKTIDVNVIGKSFRKLRCLQKRSVVIWLLKCVKSLIEGNVSITNKLIEEKGFPLKFGEDEFSSLVYLLDISSDLYSLVNFLLWLFPMVVKGTSDVTLGRNSIGLPRNKENNICNIEESVILSSLQRYENVIVATDLIPELLSAIMHRSVISVASVAYAQNLLKKYGTAANVVKWEKCFKATADARIFAEFESGKSLDADMRYTFRIPAGVENIDDFFRQKISGKISRAGQIMKDMFLRKFEEQFYGKARKFFSSTTDIKWEDVYQIAQKIVSMLLECLRQNGSTSQETDPSLVAAAVSAIVCNIELSVGNLPDFISASNHQSYSSAANSFSWIRSIVNVHIACLSLLKEALGERFSRVLEITLAVEASSVIFPSFAYRKAPRGQFHLSPEIHDISSNISNDITNNSSRLFPGRASMVAASVSALIVGAIIHGVLSLERMITVFRLNKELDILQLVSSSKYNSNDISRSAINLKASNSIEVNLHWFQLLVGNCRSLFDGLIVDILGEPHILALSRMQRMLPLHLAFPPVYSIFTMVIWRPYIINHNDESNEDIQLYKCLSIAIDDTIKHNPFRDLCLRDTHALYELLSSNSNDCDFGVMLEQQLQLSPEKKSKAMAFVPLRARYFLNAILDLSMPSFSEMKENVSLASEHGESVHGENNQLVHLLDTLQPAKFHWQWVELRLLLNEQAVMAMEAHGLSVVDALRSLSTTSENDALSENENAFTDIVLTRLLVRPDAASLYSELFQLLGRSLEEKLLLHAKWLLAGNDVLLGRKSIRQRLVNLAQSKGLSTKSQFWKPWGWACSNSEIYGIKTKKRKLEAISLEEGEFVDEGTDAKKMGKSTMQTFGVVGINSRQLYMTDRALANLVLPCIDRSSNKTRTAFAIDLIKQMNNIYRHINTFTQGVHKNSTGILSSSGDGSGNKGNSRKGISGGSPGMVRRPSGTKDSTPPPAAALKASIWLRLQFLLRLLPTICPEREASNRSLRNSLASSLLHLLGTQLVYEDVDVSFMPVQKTSPRKEMELLVESTITNTLDISGESLFDIILSVLYGLLSGCKPSWLKSRSTSKMNFKPSRDFLVNDREFIEDLQAHLDSMRVPASIQRRLQCALPMLPRCRCSVLSCHPPVVSSESCFSLQPAMLTPGFSQANPKSPQRPVSNTRTATNISGRSKPLPPQDNNEMQIDPWLLLEDGVVSASASSSNSNSNSFAGGIGNDQSNLKASFWLKGTVRVRRTDLTYIGPMDDGS</sequence>
<dbReference type="PANTHER" id="PTHR46567">
    <property type="entry name" value="MEDIATOR OF RNA POLYMERASE II TRANSCRIPTION SUBUNIT 12"/>
    <property type="match status" value="1"/>
</dbReference>
<keyword evidence="10" id="KW-1185">Reference proteome</keyword>
<feature type="region of interest" description="Disordered" evidence="6">
    <location>
        <begin position="1"/>
        <end position="32"/>
    </location>
</feature>
<comment type="similarity">
    <text evidence="2">Belongs to the Mediator complex subunit 12 family.</text>
</comment>
<comment type="caution">
    <text evidence="9">The sequence shown here is derived from an EMBL/GenBank/DDBJ whole genome shotgun (WGS) entry which is preliminary data.</text>
</comment>
<accession>A0A0K9PSN7</accession>
<feature type="region of interest" description="Disordered" evidence="6">
    <location>
        <begin position="1901"/>
        <end position="1943"/>
    </location>
</feature>
<dbReference type="PANTHER" id="PTHR46567:SF1">
    <property type="entry name" value="MEDIATOR OF RNA POLYMERASE II TRANSCRIPTION SUBUNIT 12"/>
    <property type="match status" value="1"/>
</dbReference>
<evidence type="ECO:0000259" key="8">
    <source>
        <dbReference type="SMART" id="SM01281"/>
    </source>
</evidence>
<evidence type="ECO:0000256" key="6">
    <source>
        <dbReference type="SAM" id="MobiDB-lite"/>
    </source>
</evidence>
<dbReference type="Proteomes" id="UP000036987">
    <property type="component" value="Unassembled WGS sequence"/>
</dbReference>
<dbReference type="OMA" id="DCEDCAR"/>
<dbReference type="SMART" id="SM01281">
    <property type="entry name" value="Med12"/>
    <property type="match status" value="1"/>
</dbReference>
<dbReference type="Pfam" id="PF09497">
    <property type="entry name" value="Med12"/>
    <property type="match status" value="1"/>
</dbReference>
<evidence type="ECO:0000256" key="2">
    <source>
        <dbReference type="ARBA" id="ARBA00010289"/>
    </source>
</evidence>
<feature type="region of interest" description="Disordered" evidence="6">
    <location>
        <begin position="2135"/>
        <end position="2168"/>
    </location>
</feature>
<organism evidence="9 10">
    <name type="scientific">Zostera marina</name>
    <name type="common">Eelgrass</name>
    <dbReference type="NCBI Taxonomy" id="29655"/>
    <lineage>
        <taxon>Eukaryota</taxon>
        <taxon>Viridiplantae</taxon>
        <taxon>Streptophyta</taxon>
        <taxon>Embryophyta</taxon>
        <taxon>Tracheophyta</taxon>
        <taxon>Spermatophyta</taxon>
        <taxon>Magnoliopsida</taxon>
        <taxon>Liliopsida</taxon>
        <taxon>Zosteraceae</taxon>
        <taxon>Zostera</taxon>
    </lineage>
</organism>
<feature type="compositionally biased region" description="Polar residues" evidence="6">
    <location>
        <begin position="2135"/>
        <end position="2158"/>
    </location>
</feature>
<keyword evidence="7" id="KW-1133">Transmembrane helix</keyword>
<evidence type="ECO:0000313" key="9">
    <source>
        <dbReference type="EMBL" id="KMZ72083.1"/>
    </source>
</evidence>
<keyword evidence="4" id="KW-0804">Transcription</keyword>
<keyword evidence="7" id="KW-0812">Transmembrane</keyword>
<dbReference type="GO" id="GO:0016592">
    <property type="term" value="C:mediator complex"/>
    <property type="evidence" value="ECO:0007669"/>
    <property type="project" value="InterPro"/>
</dbReference>
<dbReference type="STRING" id="29655.A0A0K9PSN7"/>
<evidence type="ECO:0000256" key="3">
    <source>
        <dbReference type="ARBA" id="ARBA00023015"/>
    </source>
</evidence>
<feature type="transmembrane region" description="Helical" evidence="7">
    <location>
        <begin position="1514"/>
        <end position="1535"/>
    </location>
</feature>
<reference evidence="10" key="1">
    <citation type="journal article" date="2016" name="Nature">
        <title>The genome of the seagrass Zostera marina reveals angiosperm adaptation to the sea.</title>
        <authorList>
            <person name="Olsen J.L."/>
            <person name="Rouze P."/>
            <person name="Verhelst B."/>
            <person name="Lin Y.-C."/>
            <person name="Bayer T."/>
            <person name="Collen J."/>
            <person name="Dattolo E."/>
            <person name="De Paoli E."/>
            <person name="Dittami S."/>
            <person name="Maumus F."/>
            <person name="Michel G."/>
            <person name="Kersting A."/>
            <person name="Lauritano C."/>
            <person name="Lohaus R."/>
            <person name="Toepel M."/>
            <person name="Tonon T."/>
            <person name="Vanneste K."/>
            <person name="Amirebrahimi M."/>
            <person name="Brakel J."/>
            <person name="Bostroem C."/>
            <person name="Chovatia M."/>
            <person name="Grimwood J."/>
            <person name="Jenkins J.W."/>
            <person name="Jueterbock A."/>
            <person name="Mraz A."/>
            <person name="Stam W.T."/>
            <person name="Tice H."/>
            <person name="Bornberg-Bauer E."/>
            <person name="Green P.J."/>
            <person name="Pearson G.A."/>
            <person name="Procaccini G."/>
            <person name="Duarte C.M."/>
            <person name="Schmutz J."/>
            <person name="Reusch T.B.H."/>
            <person name="Van de Peer Y."/>
        </authorList>
    </citation>
    <scope>NUCLEOTIDE SEQUENCE [LARGE SCALE GENOMIC DNA]</scope>
    <source>
        <strain evidence="10">cv. Finnish</strain>
    </source>
</reference>
<dbReference type="EMBL" id="LFYR01000643">
    <property type="protein sequence ID" value="KMZ72083.1"/>
    <property type="molecule type" value="Genomic_DNA"/>
</dbReference>
<evidence type="ECO:0000256" key="7">
    <source>
        <dbReference type="SAM" id="Phobius"/>
    </source>
</evidence>
<evidence type="ECO:0000256" key="4">
    <source>
        <dbReference type="ARBA" id="ARBA00023163"/>
    </source>
</evidence>
<feature type="compositionally biased region" description="Low complexity" evidence="6">
    <location>
        <begin position="604"/>
        <end position="616"/>
    </location>
</feature>
<protein>
    <submittedName>
        <fullName evidence="9">Mediator of RNA polymerase II transcription subunit 12</fullName>
    </submittedName>
</protein>
<feature type="domain" description="Mediator complex subunit Med12" evidence="8">
    <location>
        <begin position="156"/>
        <end position="217"/>
    </location>
</feature>
<evidence type="ECO:0000256" key="1">
    <source>
        <dbReference type="ARBA" id="ARBA00004123"/>
    </source>
</evidence>
<feature type="transmembrane region" description="Helical" evidence="7">
    <location>
        <begin position="1409"/>
        <end position="1429"/>
    </location>
</feature>
<evidence type="ECO:0000256" key="5">
    <source>
        <dbReference type="ARBA" id="ARBA00023242"/>
    </source>
</evidence>
<keyword evidence="5" id="KW-0539">Nucleus</keyword>
<gene>
    <name evidence="9" type="ORF">ZOSMA_16G00470</name>
</gene>
<feature type="region of interest" description="Disordered" evidence="6">
    <location>
        <begin position="604"/>
        <end position="624"/>
    </location>
</feature>
<name>A0A0K9PSN7_ZOSMR</name>
<comment type="subcellular location">
    <subcellularLocation>
        <location evidence="1">Nucleus</location>
    </subcellularLocation>
</comment>